<reference evidence="1 2" key="1">
    <citation type="submission" date="2020-08" db="EMBL/GenBank/DDBJ databases">
        <title>Genomic Encyclopedia of Type Strains, Phase IV (KMG-V): Genome sequencing to study the core and pangenomes of soil and plant-associated prokaryotes.</title>
        <authorList>
            <person name="Whitman W."/>
        </authorList>
    </citation>
    <scope>NUCLEOTIDE SEQUENCE [LARGE SCALE GENOMIC DNA]</scope>
    <source>
        <strain evidence="1 2">X5P2</strain>
    </source>
</reference>
<evidence type="ECO:0000313" key="2">
    <source>
        <dbReference type="Proteomes" id="UP000535182"/>
    </source>
</evidence>
<dbReference type="Proteomes" id="UP000535182">
    <property type="component" value="Unassembled WGS sequence"/>
</dbReference>
<gene>
    <name evidence="1" type="ORF">HDF14_005530</name>
</gene>
<accession>A0A9X0QK34</accession>
<comment type="caution">
    <text evidence="1">The sequence shown here is derived from an EMBL/GenBank/DDBJ whole genome shotgun (WGS) entry which is preliminary data.</text>
</comment>
<dbReference type="RefSeq" id="WP_183981650.1">
    <property type="nucleotide sequence ID" value="NZ_JACHEB010000020.1"/>
</dbReference>
<evidence type="ECO:0000313" key="1">
    <source>
        <dbReference type="EMBL" id="MBB5331878.1"/>
    </source>
</evidence>
<dbReference type="EMBL" id="JACHEB010000020">
    <property type="protein sequence ID" value="MBB5331878.1"/>
    <property type="molecule type" value="Genomic_DNA"/>
</dbReference>
<keyword evidence="2" id="KW-1185">Reference proteome</keyword>
<organism evidence="1 2">
    <name type="scientific">Tunturiibacter gelidiferens</name>
    <dbReference type="NCBI Taxonomy" id="3069689"/>
    <lineage>
        <taxon>Bacteria</taxon>
        <taxon>Pseudomonadati</taxon>
        <taxon>Acidobacteriota</taxon>
        <taxon>Terriglobia</taxon>
        <taxon>Terriglobales</taxon>
        <taxon>Acidobacteriaceae</taxon>
        <taxon>Tunturiibacter</taxon>
    </lineage>
</organism>
<protein>
    <submittedName>
        <fullName evidence="1">Uncharacterized protein</fullName>
    </submittedName>
</protein>
<sequence length="69" mass="7714">MANDEITPTNVTKLWVSLLERAVDRAQQSGKPFTIESLLDSCGIFHWSPRRSQAFAYATKLLSTTKGKT</sequence>
<name>A0A9X0QK34_9BACT</name>
<proteinExistence type="predicted"/>
<dbReference type="AlphaFoldDB" id="A0A9X0QK34"/>